<evidence type="ECO:0000256" key="7">
    <source>
        <dbReference type="ARBA" id="ARBA00023329"/>
    </source>
</evidence>
<organism evidence="11">
    <name type="scientific">Callorhinchus milii</name>
    <name type="common">Ghost shark</name>
    <dbReference type="NCBI Taxonomy" id="7868"/>
    <lineage>
        <taxon>Eukaryota</taxon>
        <taxon>Metazoa</taxon>
        <taxon>Chordata</taxon>
        <taxon>Craniata</taxon>
        <taxon>Vertebrata</taxon>
        <taxon>Chondrichthyes</taxon>
        <taxon>Holocephali</taxon>
        <taxon>Chimaeriformes</taxon>
        <taxon>Callorhinchidae</taxon>
        <taxon>Callorhinchus</taxon>
    </lineage>
</organism>
<evidence type="ECO:0000256" key="3">
    <source>
        <dbReference type="ARBA" id="ARBA00022490"/>
    </source>
</evidence>
<dbReference type="Ensembl" id="ENSCMIT00000016866.1">
    <property type="protein sequence ID" value="ENSCMIP00000016534.1"/>
    <property type="gene ID" value="ENSCMIG00000007968.1"/>
</dbReference>
<dbReference type="Proteomes" id="UP000314986">
    <property type="component" value="Unassembled WGS sequence"/>
</dbReference>
<dbReference type="OrthoDB" id="6738456at2759"/>
<feature type="lipid moiety-binding region" description="Phosphatidylserine amidated glycine; alternate" evidence="9">
    <location>
        <position position="123"/>
    </location>
</feature>
<dbReference type="InterPro" id="IPR004241">
    <property type="entry name" value="Atg8-like"/>
</dbReference>
<evidence type="ECO:0000313" key="11">
    <source>
        <dbReference type="EMBL" id="AFP03404.1"/>
    </source>
</evidence>
<accession>V9KXD5</accession>
<evidence type="ECO:0000256" key="2">
    <source>
        <dbReference type="ARBA" id="ARBA00007293"/>
    </source>
</evidence>
<comment type="subcellular location">
    <subcellularLocation>
        <location evidence="1">Cytoplasmic vesicle</location>
        <location evidence="1">Autophagosome</location>
    </subcellularLocation>
    <subcellularLocation>
        <location evidence="8">Endomembrane system</location>
        <topology evidence="8">Lipid-anchor</topology>
    </subcellularLocation>
</comment>
<dbReference type="FunFam" id="3.10.20.90:FF:000149">
    <property type="entry name" value="microtubule-associated proteins 1A/1B light chain 3C"/>
    <property type="match status" value="1"/>
</dbReference>
<evidence type="ECO:0000313" key="12">
    <source>
        <dbReference type="Ensembl" id="ENSCMIP00000016534.1"/>
    </source>
</evidence>
<dbReference type="InterPro" id="IPR029071">
    <property type="entry name" value="Ubiquitin-like_domsf"/>
</dbReference>
<dbReference type="Pfam" id="PF02991">
    <property type="entry name" value="ATG8"/>
    <property type="match status" value="1"/>
</dbReference>
<name>V9KXD5_CALMI</name>
<dbReference type="PANTHER" id="PTHR10969">
    <property type="entry name" value="MICROTUBULE-ASSOCIATED PROTEINS 1A/1B LIGHT CHAIN 3-RELATED"/>
    <property type="match status" value="1"/>
</dbReference>
<dbReference type="KEGG" id="cmk:103179261"/>
<reference evidence="13" key="2">
    <citation type="journal article" date="2007" name="PLoS Biol.">
        <title>Survey sequencing and comparative analysis of the elephant shark (Callorhinchus milii) genome.</title>
        <authorList>
            <person name="Venkatesh B."/>
            <person name="Kirkness E.F."/>
            <person name="Loh Y.H."/>
            <person name="Halpern A.L."/>
            <person name="Lee A.P."/>
            <person name="Johnson J."/>
            <person name="Dandona N."/>
            <person name="Viswanathan L.D."/>
            <person name="Tay A."/>
            <person name="Venter J.C."/>
            <person name="Strausberg R.L."/>
            <person name="Brenner S."/>
        </authorList>
    </citation>
    <scope>NUCLEOTIDE SEQUENCE [LARGE SCALE GENOMIC DNA]</scope>
</reference>
<dbReference type="AlphaFoldDB" id="V9KXD5"/>
<dbReference type="GO" id="GO:0031410">
    <property type="term" value="C:cytoplasmic vesicle"/>
    <property type="evidence" value="ECO:0007669"/>
    <property type="project" value="UniProtKB-KW"/>
</dbReference>
<evidence type="ECO:0000256" key="1">
    <source>
        <dbReference type="ARBA" id="ARBA00004419"/>
    </source>
</evidence>
<evidence type="ECO:0000256" key="5">
    <source>
        <dbReference type="ARBA" id="ARBA00023136"/>
    </source>
</evidence>
<evidence type="ECO:0000256" key="8">
    <source>
        <dbReference type="ARBA" id="ARBA00037868"/>
    </source>
</evidence>
<dbReference type="GO" id="GO:0012505">
    <property type="term" value="C:endomembrane system"/>
    <property type="evidence" value="ECO:0007669"/>
    <property type="project" value="UniProtKB-SubCell"/>
</dbReference>
<dbReference type="GO" id="GO:0016236">
    <property type="term" value="P:macroautophagy"/>
    <property type="evidence" value="ECO:0007669"/>
    <property type="project" value="UniProtKB-ARBA"/>
</dbReference>
<reference evidence="11 13" key="3">
    <citation type="journal article" date="2014" name="Nature">
        <title>Elephant shark genome provides unique insights into gnathostome evolution.</title>
        <authorList>
            <consortium name="International Elephant Shark Genome Sequencing Consortium"/>
            <person name="Venkatesh B."/>
            <person name="Lee A.P."/>
            <person name="Ravi V."/>
            <person name="Maurya A.K."/>
            <person name="Lian M.M."/>
            <person name="Swann J.B."/>
            <person name="Ohta Y."/>
            <person name="Flajnik M.F."/>
            <person name="Sutoh Y."/>
            <person name="Kasahara M."/>
            <person name="Hoon S."/>
            <person name="Gangu V."/>
            <person name="Roy S.W."/>
            <person name="Irimia M."/>
            <person name="Korzh V."/>
            <person name="Kondrychyn I."/>
            <person name="Lim Z.W."/>
            <person name="Tay B.H."/>
            <person name="Tohari S."/>
            <person name="Kong K.W."/>
            <person name="Ho S."/>
            <person name="Lorente-Galdos B."/>
            <person name="Quilez J."/>
            <person name="Marques-Bonet T."/>
            <person name="Raney B.J."/>
            <person name="Ingham P.W."/>
            <person name="Tay A."/>
            <person name="Hillier L.W."/>
            <person name="Minx P."/>
            <person name="Boehm T."/>
            <person name="Wilson R.K."/>
            <person name="Brenner S."/>
            <person name="Warren W.C."/>
        </authorList>
    </citation>
    <scope>NUCLEOTIDE SEQUENCE</scope>
    <source>
        <tissue evidence="11">Ovary</tissue>
    </source>
</reference>
<keyword evidence="6 9" id="KW-0449">Lipoprotein</keyword>
<evidence type="ECO:0000313" key="13">
    <source>
        <dbReference type="Proteomes" id="UP000314986"/>
    </source>
</evidence>
<protein>
    <submittedName>
        <fullName evidence="12">Microtubule associated protein 1 light chain 3 gamma</fullName>
    </submittedName>
    <submittedName>
        <fullName evidence="11">Microtubule-associated proteins 1A/1B light chain 3C-like protein</fullName>
    </submittedName>
</protein>
<dbReference type="STRING" id="7868.ENSCMIP00000016534"/>
<dbReference type="GeneID" id="103179261"/>
<reference evidence="12" key="4">
    <citation type="submission" date="2025-05" db="UniProtKB">
        <authorList>
            <consortium name="Ensembl"/>
        </authorList>
    </citation>
    <scope>IDENTIFICATION</scope>
</reference>
<dbReference type="EMBL" id="JW870886">
    <property type="protein sequence ID" value="AFP03404.1"/>
    <property type="molecule type" value="mRNA"/>
</dbReference>
<gene>
    <name evidence="12" type="primary">LOC103179261</name>
</gene>
<dbReference type="Gene3D" id="3.10.20.90">
    <property type="entry name" value="Phosphatidylinositol 3-kinase Catalytic Subunit, Chain A, domain 1"/>
    <property type="match status" value="1"/>
</dbReference>
<dbReference type="GeneTree" id="ENSGT00940000161852"/>
<keyword evidence="4 10" id="KW-0072">Autophagy</keyword>
<sequence length="156" mass="18095">MYRSHRAQRFKHAKSAASRKAEAAFIRDKYPQKIPVIVERYPGELYLPFLDKAKFLVPQEMTMCQFVTIIRDRLALSSSQTFYLLVKNRSLVNMCATMCELDQDYKDSDGFLYMTYASQEMFGSYWSRFVSVPGKTRRWEPCGVATQFPGTIADLV</sequence>
<dbReference type="GO" id="GO:0006950">
    <property type="term" value="P:response to stress"/>
    <property type="evidence" value="ECO:0007669"/>
    <property type="project" value="UniProtKB-ARBA"/>
</dbReference>
<keyword evidence="7" id="KW-0968">Cytoplasmic vesicle</keyword>
<dbReference type="SUPFAM" id="SSF54236">
    <property type="entry name" value="Ubiquitin-like"/>
    <property type="match status" value="1"/>
</dbReference>
<evidence type="ECO:0000256" key="10">
    <source>
        <dbReference type="RuleBase" id="RU004384"/>
    </source>
</evidence>
<evidence type="ECO:0000256" key="9">
    <source>
        <dbReference type="PIRSR" id="PIRSR604241-50"/>
    </source>
</evidence>
<keyword evidence="13" id="KW-1185">Reference proteome</keyword>
<keyword evidence="5" id="KW-0472">Membrane</keyword>
<dbReference type="OMA" id="KYPQKIP"/>
<comment type="similarity">
    <text evidence="2 10">Belongs to the ATG8 family.</text>
</comment>
<evidence type="ECO:0000256" key="6">
    <source>
        <dbReference type="ARBA" id="ARBA00023288"/>
    </source>
</evidence>
<proteinExistence type="evidence at transcript level"/>
<evidence type="ECO:0000256" key="4">
    <source>
        <dbReference type="ARBA" id="ARBA00023006"/>
    </source>
</evidence>
<dbReference type="GO" id="GO:0005776">
    <property type="term" value="C:autophagosome"/>
    <property type="evidence" value="ECO:0007669"/>
    <property type="project" value="UniProtKB-SubCell"/>
</dbReference>
<keyword evidence="3" id="KW-0963">Cytoplasm</keyword>
<reference evidence="13" key="1">
    <citation type="journal article" date="2006" name="Science">
        <title>Ancient noncoding elements conserved in the human genome.</title>
        <authorList>
            <person name="Venkatesh B."/>
            <person name="Kirkness E.F."/>
            <person name="Loh Y.H."/>
            <person name="Halpern A.L."/>
            <person name="Lee A.P."/>
            <person name="Johnson J."/>
            <person name="Dandona N."/>
            <person name="Viswanathan L.D."/>
            <person name="Tay A."/>
            <person name="Venter J.C."/>
            <person name="Strausberg R.L."/>
            <person name="Brenner S."/>
        </authorList>
    </citation>
    <scope>NUCLEOTIDE SEQUENCE [LARGE SCALE GENOMIC DNA]</scope>
</reference>